<evidence type="ECO:0000256" key="1">
    <source>
        <dbReference type="SAM" id="MobiDB-lite"/>
    </source>
</evidence>
<gene>
    <name evidence="2" type="ORF">M419DRAFT_124834</name>
</gene>
<organism evidence="2 3">
    <name type="scientific">Hypocrea jecorina (strain ATCC 56765 / BCRC 32924 / NRRL 11460 / Rut C-30)</name>
    <name type="common">Trichoderma reesei</name>
    <dbReference type="NCBI Taxonomy" id="1344414"/>
    <lineage>
        <taxon>Eukaryota</taxon>
        <taxon>Fungi</taxon>
        <taxon>Dikarya</taxon>
        <taxon>Ascomycota</taxon>
        <taxon>Pezizomycotina</taxon>
        <taxon>Sordariomycetes</taxon>
        <taxon>Hypocreomycetidae</taxon>
        <taxon>Hypocreales</taxon>
        <taxon>Hypocreaceae</taxon>
        <taxon>Trichoderma</taxon>
    </lineage>
</organism>
<dbReference type="Proteomes" id="UP000024376">
    <property type="component" value="Unassembled WGS sequence"/>
</dbReference>
<reference evidence="3" key="1">
    <citation type="journal article" date="2013" name="Ind. Biotechnol.">
        <title>Comparative genomics analysis of Trichoderma reesei strains.</title>
        <authorList>
            <person name="Koike H."/>
            <person name="Aerts A."/>
            <person name="LaButti K."/>
            <person name="Grigoriev I.V."/>
            <person name="Baker S.E."/>
        </authorList>
    </citation>
    <scope>NUCLEOTIDE SEQUENCE [LARGE SCALE GENOMIC DNA]</scope>
    <source>
        <strain evidence="3">ATCC 56765 / BCRC 32924 / NRRL 11460 / Rut C-30</strain>
    </source>
</reference>
<proteinExistence type="predicted"/>
<name>A0A024S1G6_HYPJR</name>
<protein>
    <submittedName>
        <fullName evidence="2">Uncharacterized protein</fullName>
    </submittedName>
</protein>
<dbReference type="KEGG" id="trr:M419DRAFT_124834"/>
<feature type="region of interest" description="Disordered" evidence="1">
    <location>
        <begin position="1"/>
        <end position="53"/>
    </location>
</feature>
<dbReference type="EMBL" id="KI911163">
    <property type="protein sequence ID" value="ETR98290.1"/>
    <property type="molecule type" value="Genomic_DNA"/>
</dbReference>
<sequence length="53" mass="5608">MSQAQPGLPSAEQHGGRPPTPGGSFSLVPRHGLSMETPRCQVIDVQPHHQATP</sequence>
<accession>A0A024S1G6</accession>
<dbReference type="HOGENOM" id="CLU_3070372_0_0_1"/>
<dbReference type="AlphaFoldDB" id="A0A024S1G6"/>
<evidence type="ECO:0000313" key="3">
    <source>
        <dbReference type="Proteomes" id="UP000024376"/>
    </source>
</evidence>
<evidence type="ECO:0000313" key="2">
    <source>
        <dbReference type="EMBL" id="ETR98290.1"/>
    </source>
</evidence>